<keyword evidence="1" id="KW-0378">Hydrolase</keyword>
<evidence type="ECO:0000313" key="2">
    <source>
        <dbReference type="Proteomes" id="UP000838160"/>
    </source>
</evidence>
<reference evidence="1" key="1">
    <citation type="submission" date="2021-12" db="EMBL/GenBank/DDBJ databases">
        <authorList>
            <person name="Rodrigo-Torres L."/>
            <person name="Arahal R. D."/>
            <person name="Lucena T."/>
        </authorList>
    </citation>
    <scope>NUCLEOTIDE SEQUENCE</scope>
    <source>
        <strain evidence="1">CECT 8226</strain>
    </source>
</reference>
<keyword evidence="2" id="KW-1185">Reference proteome</keyword>
<dbReference type="InterPro" id="IPR037175">
    <property type="entry name" value="KFase_sf"/>
</dbReference>
<dbReference type="InterPro" id="IPR007325">
    <property type="entry name" value="KFase/CYL"/>
</dbReference>
<dbReference type="Proteomes" id="UP000838160">
    <property type="component" value="Unassembled WGS sequence"/>
</dbReference>
<sequence>MAGKNHNFFKGKVIVDLSHPVGSQSPQWPYFPQPEITRAHGLAKSGVLTQFFKMPMHCGTHADSPRHVIETEFCGRRARYTHEMDLEAYCGDAVCLDLSHLEQWTLIKAEHMDEALAKTGVTHEELKDMIVIIYTGMAEQWDDSKQYYHYATGVGASVGHWCVKHDIKALGVDQQALDHPLHTSIAEKCAGHLAMNLEGYSGLPLKDEYIAKFGAEEYAHFDRDMYKEIHGESAYRDLYGLVEDKGLCNGTWEPCHKLLLGNGKVGWENVGGNVAKIAGKRCTIIGAPLNLYCGDGSMTRLLAIIDDDQLNHVPDRVYPFGDH</sequence>
<dbReference type="PANTHER" id="PTHR31118">
    <property type="entry name" value="CYCLASE-LIKE PROTEIN 2"/>
    <property type="match status" value="1"/>
</dbReference>
<dbReference type="GO" id="GO:0004061">
    <property type="term" value="F:arylformamidase activity"/>
    <property type="evidence" value="ECO:0007669"/>
    <property type="project" value="UniProtKB-EC"/>
</dbReference>
<evidence type="ECO:0000313" key="1">
    <source>
        <dbReference type="EMBL" id="CAH0529525.1"/>
    </source>
</evidence>
<comment type="caution">
    <text evidence="1">The sequence shown here is derived from an EMBL/GenBank/DDBJ whole genome shotgun (WGS) entry which is preliminary data.</text>
</comment>
<accession>A0ABN8DPB8</accession>
<gene>
    <name evidence="1" type="primary">kynB</name>
    <name evidence="1" type="ORF">VHP8226_03279</name>
</gene>
<dbReference type="Pfam" id="PF04199">
    <property type="entry name" value="Cyclase"/>
    <property type="match status" value="1"/>
</dbReference>
<protein>
    <submittedName>
        <fullName evidence="1">Kynurenine formamidase</fullName>
        <ecNumber evidence="1">3.5.1.9</ecNumber>
    </submittedName>
</protein>
<name>A0ABN8DPB8_9VIBR</name>
<dbReference type="PANTHER" id="PTHR31118:SF32">
    <property type="entry name" value="KYNURENINE FORMAMIDASE"/>
    <property type="match status" value="1"/>
</dbReference>
<dbReference type="Gene3D" id="3.50.30.50">
    <property type="entry name" value="Putative cyclase"/>
    <property type="match status" value="1"/>
</dbReference>
<dbReference type="EC" id="3.5.1.9" evidence="1"/>
<proteinExistence type="predicted"/>
<dbReference type="SUPFAM" id="SSF102198">
    <property type="entry name" value="Putative cyclase"/>
    <property type="match status" value="1"/>
</dbReference>
<dbReference type="RefSeq" id="WP_237486115.1">
    <property type="nucleotide sequence ID" value="NZ_CAKLCM010000003.1"/>
</dbReference>
<dbReference type="EMBL" id="CAKLCM010000003">
    <property type="protein sequence ID" value="CAH0529525.1"/>
    <property type="molecule type" value="Genomic_DNA"/>
</dbReference>
<organism evidence="1 2">
    <name type="scientific">Vibrio hippocampi</name>
    <dbReference type="NCBI Taxonomy" id="654686"/>
    <lineage>
        <taxon>Bacteria</taxon>
        <taxon>Pseudomonadati</taxon>
        <taxon>Pseudomonadota</taxon>
        <taxon>Gammaproteobacteria</taxon>
        <taxon>Vibrionales</taxon>
        <taxon>Vibrionaceae</taxon>
        <taxon>Vibrio</taxon>
    </lineage>
</organism>